<feature type="domain" description="Alginate export" evidence="1">
    <location>
        <begin position="55"/>
        <end position="428"/>
    </location>
</feature>
<dbReference type="Gene3D" id="2.40.160.10">
    <property type="entry name" value="Porin"/>
    <property type="match status" value="1"/>
</dbReference>
<organism evidence="2">
    <name type="scientific">mine drainage metagenome</name>
    <dbReference type="NCBI Taxonomy" id="410659"/>
    <lineage>
        <taxon>unclassified sequences</taxon>
        <taxon>metagenomes</taxon>
        <taxon>ecological metagenomes</taxon>
    </lineage>
</organism>
<dbReference type="AlphaFoldDB" id="A0A1J5RQN8"/>
<reference evidence="2" key="1">
    <citation type="submission" date="2016-10" db="EMBL/GenBank/DDBJ databases">
        <title>Sequence of Gallionella enrichment culture.</title>
        <authorList>
            <person name="Poehlein A."/>
            <person name="Muehling M."/>
            <person name="Daniel R."/>
        </authorList>
    </citation>
    <scope>NUCLEOTIDE SEQUENCE</scope>
</reference>
<evidence type="ECO:0000259" key="1">
    <source>
        <dbReference type="Pfam" id="PF13372"/>
    </source>
</evidence>
<gene>
    <name evidence="2" type="ORF">GALL_194330</name>
</gene>
<name>A0A1J5RQN8_9ZZZZ</name>
<dbReference type="InterPro" id="IPR025388">
    <property type="entry name" value="Alginate_export_dom"/>
</dbReference>
<accession>A0A1J5RQN8</accession>
<comment type="caution">
    <text evidence="2">The sequence shown here is derived from an EMBL/GenBank/DDBJ whole genome shotgun (WGS) entry which is preliminary data.</text>
</comment>
<dbReference type="InterPro" id="IPR023614">
    <property type="entry name" value="Porin_dom_sf"/>
</dbReference>
<dbReference type="EMBL" id="MLJW01000117">
    <property type="protein sequence ID" value="OIQ98608.1"/>
    <property type="molecule type" value="Genomic_DNA"/>
</dbReference>
<dbReference type="Pfam" id="PF13372">
    <property type="entry name" value="Alginate_exp"/>
    <property type="match status" value="1"/>
</dbReference>
<sequence length="443" mass="49523">MKRTSRALLAIIATLYALPTLADDSVKVVAPTTLMEAITMGKPMTSFRLRYENVDQDGKSEQSNAWTMRSLIGWQTKPFNNFSIAAQLINVAQFNNDFYDGTPNTFGGAAATPTDKKNYPLVVDPDYTGVNQLFIEWTGIPDTNVRVGRQSVKLDNARFIGNVEFRQIMQVFDGLAIENKSIPDVELYAAHFEGLRRITSEYFSDGNVDIVHATWKYSPTESLTGYGYFQAMPLNGFTYPTTGAAFTNNSSRTLGLRADGSHKVDADWKVLYTAEYAKQDDYRGGDSRIDAHYWRLGAGAGFGNWSARLDRELLSSNNSLYGFQTPLATQHLFQGLGDSFLTTPKDGIEDTFITLNGKVSDFQLSAEYHWLNSDKDFTVAGSALNSHRYGKELDLVAGYSFKKNWSGKLEYFSFKEDDLYGSVAAATRKRDTDKFMATAMYSF</sequence>
<protein>
    <recommendedName>
        <fullName evidence="1">Alginate export domain-containing protein</fullName>
    </recommendedName>
</protein>
<evidence type="ECO:0000313" key="2">
    <source>
        <dbReference type="EMBL" id="OIQ98608.1"/>
    </source>
</evidence>
<proteinExistence type="predicted"/>